<name>A0A9P6D318_9AGAR</name>
<keyword evidence="8" id="KW-0472">Membrane</keyword>
<dbReference type="GO" id="GO:0035965">
    <property type="term" value="P:cardiolipin acyl-chain remodeling"/>
    <property type="evidence" value="ECO:0007669"/>
    <property type="project" value="TreeGrafter"/>
</dbReference>
<dbReference type="PANTHER" id="PTHR12497:SF0">
    <property type="entry name" value="TAFAZZIN"/>
    <property type="match status" value="1"/>
</dbReference>
<dbReference type="AlphaFoldDB" id="A0A9P6D318"/>
<evidence type="ECO:0000256" key="8">
    <source>
        <dbReference type="ARBA" id="ARBA00023136"/>
    </source>
</evidence>
<sequence length="276" mass="30239">MSAVLSAVTVSAVGLTCKAFLNSGLCSVEVNGLHTLRNALESPKRSAGQGIITICNHISTLDDPVVWGVLPVHYYLRSRTTRWALGASDIMFTNPIFSTFFSLGQTLETFRGQGIHQAAVNTAIQKVNEGGWVHLYGEGKVNQPMTYPLDKHGQAHLPRFKWGVGRILMEAKTPPMVIPMWLTGFDKLMPEGRPFPYKYLPRIGARLSVTFGDPVSEDEIAEALNITRTPRQQHGADVAVDAHYTALVRKKVTAILHRDVEALGKSISGKLLNGIP</sequence>
<keyword evidence="9" id="KW-0012">Acyltransferase</keyword>
<evidence type="ECO:0000256" key="4">
    <source>
        <dbReference type="ARBA" id="ARBA00022787"/>
    </source>
</evidence>
<comment type="caution">
    <text evidence="14">The sequence shown here is derived from an EMBL/GenBank/DDBJ whole genome shotgun (WGS) entry which is preliminary data.</text>
</comment>
<comment type="similarity">
    <text evidence="2 12">Belongs to the taffazin family.</text>
</comment>
<proteinExistence type="inferred from homology"/>
<evidence type="ECO:0000256" key="10">
    <source>
        <dbReference type="ARBA" id="ARBA00024323"/>
    </source>
</evidence>
<dbReference type="Pfam" id="PF01553">
    <property type="entry name" value="Acyltransferase"/>
    <property type="match status" value="1"/>
</dbReference>
<evidence type="ECO:0000256" key="12">
    <source>
        <dbReference type="RuleBase" id="RU365062"/>
    </source>
</evidence>
<protein>
    <recommendedName>
        <fullName evidence="12">Tafazzin family protein</fullName>
    </recommendedName>
</protein>
<keyword evidence="5" id="KW-0999">Mitochondrion inner membrane</keyword>
<dbReference type="PRINTS" id="PR00979">
    <property type="entry name" value="TAFAZZIN"/>
</dbReference>
<dbReference type="GO" id="GO:0047184">
    <property type="term" value="F:1-acylglycerophosphocholine O-acyltransferase activity"/>
    <property type="evidence" value="ECO:0007669"/>
    <property type="project" value="TreeGrafter"/>
</dbReference>
<dbReference type="CDD" id="cd07989">
    <property type="entry name" value="LPLAT_AGPAT-like"/>
    <property type="match status" value="1"/>
</dbReference>
<feature type="domain" description="Phospholipid/glycerol acyltransferase" evidence="13">
    <location>
        <begin position="51"/>
        <end position="185"/>
    </location>
</feature>
<dbReference type="PANTHER" id="PTHR12497">
    <property type="entry name" value="TAZ PROTEIN TAFAZZIN"/>
    <property type="match status" value="1"/>
</dbReference>
<keyword evidence="7" id="KW-0496">Mitochondrion</keyword>
<dbReference type="GO" id="GO:0005743">
    <property type="term" value="C:mitochondrial inner membrane"/>
    <property type="evidence" value="ECO:0007669"/>
    <property type="project" value="UniProtKB-SubCell"/>
</dbReference>
<dbReference type="GO" id="GO:0007007">
    <property type="term" value="P:inner mitochondrial membrane organization"/>
    <property type="evidence" value="ECO:0007669"/>
    <property type="project" value="TreeGrafter"/>
</dbReference>
<gene>
    <name evidence="14" type="ORF">BDN70DRAFT_854183</name>
</gene>
<dbReference type="SMART" id="SM00563">
    <property type="entry name" value="PlsC"/>
    <property type="match status" value="1"/>
</dbReference>
<evidence type="ECO:0000256" key="7">
    <source>
        <dbReference type="ARBA" id="ARBA00023128"/>
    </source>
</evidence>
<evidence type="ECO:0000256" key="1">
    <source>
        <dbReference type="ARBA" id="ARBA00004137"/>
    </source>
</evidence>
<keyword evidence="6" id="KW-0443">Lipid metabolism</keyword>
<dbReference type="InterPro" id="IPR000872">
    <property type="entry name" value="Tafazzin"/>
</dbReference>
<accession>A0A9P6D318</accession>
<organism evidence="14 15">
    <name type="scientific">Pholiota conissans</name>
    <dbReference type="NCBI Taxonomy" id="109636"/>
    <lineage>
        <taxon>Eukaryota</taxon>
        <taxon>Fungi</taxon>
        <taxon>Dikarya</taxon>
        <taxon>Basidiomycota</taxon>
        <taxon>Agaricomycotina</taxon>
        <taxon>Agaricomycetes</taxon>
        <taxon>Agaricomycetidae</taxon>
        <taxon>Agaricales</taxon>
        <taxon>Agaricineae</taxon>
        <taxon>Strophariaceae</taxon>
        <taxon>Pholiota</taxon>
    </lineage>
</organism>
<evidence type="ECO:0000256" key="3">
    <source>
        <dbReference type="ARBA" id="ARBA00022679"/>
    </source>
</evidence>
<evidence type="ECO:0000313" key="15">
    <source>
        <dbReference type="Proteomes" id="UP000807469"/>
    </source>
</evidence>
<evidence type="ECO:0000256" key="2">
    <source>
        <dbReference type="ARBA" id="ARBA00010524"/>
    </source>
</evidence>
<reference evidence="14" key="1">
    <citation type="submission" date="2020-11" db="EMBL/GenBank/DDBJ databases">
        <authorList>
            <consortium name="DOE Joint Genome Institute"/>
            <person name="Ahrendt S."/>
            <person name="Riley R."/>
            <person name="Andreopoulos W."/>
            <person name="Labutti K."/>
            <person name="Pangilinan J."/>
            <person name="Ruiz-Duenas F.J."/>
            <person name="Barrasa J.M."/>
            <person name="Sanchez-Garcia M."/>
            <person name="Camarero S."/>
            <person name="Miyauchi S."/>
            <person name="Serrano A."/>
            <person name="Linde D."/>
            <person name="Babiker R."/>
            <person name="Drula E."/>
            <person name="Ayuso-Fernandez I."/>
            <person name="Pacheco R."/>
            <person name="Padilla G."/>
            <person name="Ferreira P."/>
            <person name="Barriuso J."/>
            <person name="Kellner H."/>
            <person name="Castanera R."/>
            <person name="Alfaro M."/>
            <person name="Ramirez L."/>
            <person name="Pisabarro A.G."/>
            <person name="Kuo A."/>
            <person name="Tritt A."/>
            <person name="Lipzen A."/>
            <person name="He G."/>
            <person name="Yan M."/>
            <person name="Ng V."/>
            <person name="Cullen D."/>
            <person name="Martin F."/>
            <person name="Rosso M.-N."/>
            <person name="Henrissat B."/>
            <person name="Hibbett D."/>
            <person name="Martinez A.T."/>
            <person name="Grigoriev I.V."/>
        </authorList>
    </citation>
    <scope>NUCLEOTIDE SEQUENCE</scope>
    <source>
        <strain evidence="14">CIRM-BRFM 674</strain>
    </source>
</reference>
<comment type="catalytic activity">
    <reaction evidence="11">
        <text>1'-[1,2-diacyl-sn-glycero-3-phospho],3'-[1-acyl-sn-glycero-3-phospho]-glycerol + a 1,2-diacyl-sn-glycero-3-phosphocholine = a cardiolipin + a 1-acyl-sn-glycero-3-phosphocholine</text>
        <dbReference type="Rhea" id="RHEA:33731"/>
        <dbReference type="ChEBI" id="CHEBI:57643"/>
        <dbReference type="ChEBI" id="CHEBI:58168"/>
        <dbReference type="ChEBI" id="CHEBI:62237"/>
        <dbReference type="ChEBI" id="CHEBI:64743"/>
    </reaction>
    <physiologicalReaction direction="left-to-right" evidence="11">
        <dbReference type="Rhea" id="RHEA:33732"/>
    </physiologicalReaction>
    <physiologicalReaction direction="right-to-left" evidence="11">
        <dbReference type="Rhea" id="RHEA:33733"/>
    </physiologicalReaction>
</comment>
<dbReference type="GO" id="GO:0005741">
    <property type="term" value="C:mitochondrial outer membrane"/>
    <property type="evidence" value="ECO:0007669"/>
    <property type="project" value="UniProtKB-SubCell"/>
</dbReference>
<keyword evidence="3" id="KW-0808">Transferase</keyword>
<dbReference type="OrthoDB" id="193467at2759"/>
<evidence type="ECO:0000259" key="13">
    <source>
        <dbReference type="SMART" id="SM00563"/>
    </source>
</evidence>
<evidence type="ECO:0000256" key="5">
    <source>
        <dbReference type="ARBA" id="ARBA00022792"/>
    </source>
</evidence>
<evidence type="ECO:0000256" key="9">
    <source>
        <dbReference type="ARBA" id="ARBA00023315"/>
    </source>
</evidence>
<dbReference type="SUPFAM" id="SSF69593">
    <property type="entry name" value="Glycerol-3-phosphate (1)-acyltransferase"/>
    <property type="match status" value="1"/>
</dbReference>
<evidence type="ECO:0000256" key="11">
    <source>
        <dbReference type="ARBA" id="ARBA00047906"/>
    </source>
</evidence>
<evidence type="ECO:0000313" key="14">
    <source>
        <dbReference type="EMBL" id="KAF9482019.1"/>
    </source>
</evidence>
<evidence type="ECO:0000256" key="6">
    <source>
        <dbReference type="ARBA" id="ARBA00023098"/>
    </source>
</evidence>
<keyword evidence="15" id="KW-1185">Reference proteome</keyword>
<dbReference type="Proteomes" id="UP000807469">
    <property type="component" value="Unassembled WGS sequence"/>
</dbReference>
<dbReference type="EMBL" id="MU155171">
    <property type="protein sequence ID" value="KAF9482019.1"/>
    <property type="molecule type" value="Genomic_DNA"/>
</dbReference>
<comment type="subcellular location">
    <subcellularLocation>
        <location evidence="1">Mitochondrion inner membrane</location>
        <topology evidence="1">Peripheral membrane protein</topology>
        <orientation evidence="1">Intermembrane side</orientation>
    </subcellularLocation>
    <subcellularLocation>
        <location evidence="10">Mitochondrion outer membrane</location>
        <topology evidence="10">Peripheral membrane protein</topology>
        <orientation evidence="10">Intermembrane side</orientation>
    </subcellularLocation>
</comment>
<dbReference type="InterPro" id="IPR002123">
    <property type="entry name" value="Plipid/glycerol_acylTrfase"/>
</dbReference>
<keyword evidence="4" id="KW-1000">Mitochondrion outer membrane</keyword>